<dbReference type="AlphaFoldDB" id="A0A2K9NUL0"/>
<dbReference type="InterPro" id="IPR052022">
    <property type="entry name" value="26kDa_periplasmic_antigen"/>
</dbReference>
<reference evidence="1 2" key="1">
    <citation type="submission" date="2018-01" db="EMBL/GenBank/DDBJ databases">
        <title>Complete genome sequence of Bacteriovorax stolpii DSM12778.</title>
        <authorList>
            <person name="Tang B."/>
            <person name="Chang J."/>
        </authorList>
    </citation>
    <scope>NUCLEOTIDE SEQUENCE [LARGE SCALE GENOMIC DNA]</scope>
    <source>
        <strain evidence="1 2">DSM 12778</strain>
    </source>
</reference>
<sequence length="237" mass="25943">MRNVFLFLAFIYSSTLLADNVRLISVSGQVEKSFQPDIVRLNITVWGKGASAKNAQENNQKSFDVFKKSIETYKVKKEDVRTTTYELNPEYVYDPKTNKNNITGYTANQGLSITLRKVDEAGAFVDSLNAASKSNTGGVNVVSLGFDIDKRAEEERALLGDAVRAAEAQAENLAKAAKVKLKGVYRLSPQSGNRPIPMMDGGAAMEIVSAKRMSAPTQFMSGEVKIEGIVSVDYLIE</sequence>
<dbReference type="EMBL" id="CP025704">
    <property type="protein sequence ID" value="AUN99203.1"/>
    <property type="molecule type" value="Genomic_DNA"/>
</dbReference>
<gene>
    <name evidence="1" type="ORF">C0V70_14040</name>
</gene>
<dbReference type="PANTHER" id="PTHR34387:SF2">
    <property type="entry name" value="SLR1258 PROTEIN"/>
    <property type="match status" value="1"/>
</dbReference>
<dbReference type="Pfam" id="PF04402">
    <property type="entry name" value="SIMPL"/>
    <property type="match status" value="1"/>
</dbReference>
<evidence type="ECO:0000313" key="2">
    <source>
        <dbReference type="Proteomes" id="UP000235584"/>
    </source>
</evidence>
<accession>A0A2K9NUL0</accession>
<protein>
    <submittedName>
        <fullName evidence="1">Uncharacterized protein</fullName>
    </submittedName>
</protein>
<dbReference type="PANTHER" id="PTHR34387">
    <property type="entry name" value="SLR1258 PROTEIN"/>
    <property type="match status" value="1"/>
</dbReference>
<keyword evidence="2" id="KW-1185">Reference proteome</keyword>
<dbReference type="Gene3D" id="3.30.110.170">
    <property type="entry name" value="Protein of unknown function (DUF541), domain 1"/>
    <property type="match status" value="1"/>
</dbReference>
<evidence type="ECO:0000313" key="1">
    <source>
        <dbReference type="EMBL" id="AUN99203.1"/>
    </source>
</evidence>
<proteinExistence type="predicted"/>
<dbReference type="RefSeq" id="WP_102244494.1">
    <property type="nucleotide sequence ID" value="NZ_CP025704.1"/>
</dbReference>
<dbReference type="KEGG" id="bsto:C0V70_14040"/>
<name>A0A2K9NUL0_BACTC</name>
<dbReference type="InterPro" id="IPR007497">
    <property type="entry name" value="SIMPL/DUF541"/>
</dbReference>
<dbReference type="Gene3D" id="3.30.70.2970">
    <property type="entry name" value="Protein of unknown function (DUF541), domain 2"/>
    <property type="match status" value="1"/>
</dbReference>
<dbReference type="GO" id="GO:0006974">
    <property type="term" value="P:DNA damage response"/>
    <property type="evidence" value="ECO:0007669"/>
    <property type="project" value="TreeGrafter"/>
</dbReference>
<organism evidence="1 2">
    <name type="scientific">Bacteriovorax stolpii</name>
    <name type="common">Bdellovibrio stolpii</name>
    <dbReference type="NCBI Taxonomy" id="960"/>
    <lineage>
        <taxon>Bacteria</taxon>
        <taxon>Pseudomonadati</taxon>
        <taxon>Bdellovibrionota</taxon>
        <taxon>Bacteriovoracia</taxon>
        <taxon>Bacteriovoracales</taxon>
        <taxon>Bacteriovoracaceae</taxon>
        <taxon>Bacteriovorax</taxon>
    </lineage>
</organism>
<dbReference type="Proteomes" id="UP000235584">
    <property type="component" value="Chromosome"/>
</dbReference>